<feature type="chain" id="PRO_5031452191" description="Aminopeptidase" evidence="14">
    <location>
        <begin position="24"/>
        <end position="893"/>
    </location>
</feature>
<keyword evidence="8 13" id="KW-0482">Metalloprotease</keyword>
<comment type="catalytic activity">
    <reaction evidence="1">
        <text>Release of an N-terminal amino acid, Xaa-|-Yaa- from a peptide, amide or arylamide. Xaa is preferably Ala, but may be most amino acids including Pro (slow action). When a terminal hydrophobic residue is followed by a prolyl residue, the two may be released as an intact Xaa-Pro dipeptide.</text>
        <dbReference type="EC" id="3.4.11.2"/>
    </reaction>
</comment>
<dbReference type="Gene3D" id="2.60.40.1730">
    <property type="entry name" value="tricorn interacting facor f3 domain"/>
    <property type="match status" value="1"/>
</dbReference>
<evidence type="ECO:0000259" key="16">
    <source>
        <dbReference type="Pfam" id="PF11838"/>
    </source>
</evidence>
<evidence type="ECO:0000256" key="4">
    <source>
        <dbReference type="ARBA" id="ARBA00022670"/>
    </source>
</evidence>
<dbReference type="AlphaFoldDB" id="A0A7W2ILV3"/>
<keyword evidence="19" id="KW-1185">Reference proteome</keyword>
<dbReference type="GO" id="GO:0008270">
    <property type="term" value="F:zinc ion binding"/>
    <property type="evidence" value="ECO:0007669"/>
    <property type="project" value="UniProtKB-UniRule"/>
</dbReference>
<dbReference type="FunFam" id="1.10.390.10:FF:000006">
    <property type="entry name" value="Puromycin-sensitive aminopeptidase"/>
    <property type="match status" value="1"/>
</dbReference>
<keyword evidence="4 13" id="KW-0645">Protease</keyword>
<sequence length="893" mass="96300">MQRSLISLAILTMIATHQFSATAAEANQANTAKAGAKASATSAQVTTQLPRNASPTHYALSIVPDAEHSTFSASVTIALEIRQPSTSLTLNAADLDFASAAISAGPGLAPLAASAITTDAEQQTVTLNFARELAPGSYQLQLAYRGKIGAQPAGLFQLDYQNGGANKRALYTQFENSDARRVLPCWDEPNYKATFALELTAPAGQSAISNMPLASSSALPDGRQLLRFATTPRMSTYLLFFSLGEFDRATTRAGATELGVVTQKGKVEQARFALDASAAVLREYNDYFGLPYPLPKLDNVAAPGRSPFFGAMENWGAIFSFENAMLLDPAISTQADKEEVFLVAAHEIAHQWFGDLVTMQWWDDLWLNEGFASWMESRTMARLHPEWQTNFSAVEAREHAMAQDALATTHPVVTHIETVEQANQAFDGITYQKGESVIRMLENYVGEDAWRAGVRAYMRRHAQGNTVSDDLWREIESAAHKPVRAIAHDFTLQPGVPLIRVQDAVCRNGRTTLTLAQGEFSKDHPDKAPQSWQVPVIAQTVGHASARAVVSGKRATMTVPGCGTVLVNAGQAGYYRTLYAPKAFDALAGQFASLAPIDQLGLLADSWSLGMAGLQPASSFLDLASRAPLDAAPPVWSEIAGVYTGIDQQYEGAPQRRAIFDQYARGHLSPVLARIGWEAAAGETTSTAKLRTELIAALSALGDAATIAEARRRFDAGTPEAMPAAIKRTILGEVARHADAATWERLHQMAKAETSALLRTELYLLLGATEDAALGQRALELALSGEPGATDSAAMISRVAVRHPELAFDYAAAHREQVEGKIDVASRSRYFPHLASQSADPAMMDKLTAFAKEHLPAGAQGDTTATVAGIAYRIKVRQQRLPQIDAWLTRKAP</sequence>
<evidence type="ECO:0000259" key="17">
    <source>
        <dbReference type="Pfam" id="PF17900"/>
    </source>
</evidence>
<dbReference type="GO" id="GO:0016285">
    <property type="term" value="F:alanyl aminopeptidase activity"/>
    <property type="evidence" value="ECO:0007669"/>
    <property type="project" value="UniProtKB-EC"/>
</dbReference>
<feature type="binding site" evidence="10">
    <location>
        <begin position="310"/>
        <end position="314"/>
    </location>
    <ligand>
        <name>substrate</name>
    </ligand>
</feature>
<dbReference type="InterPro" id="IPR014782">
    <property type="entry name" value="Peptidase_M1_dom"/>
</dbReference>
<feature type="binding site" evidence="11">
    <location>
        <position position="369"/>
    </location>
    <ligand>
        <name>Zn(2+)</name>
        <dbReference type="ChEBI" id="CHEBI:29105"/>
        <note>catalytic</note>
    </ligand>
</feature>
<dbReference type="GO" id="GO:0070006">
    <property type="term" value="F:metalloaminopeptidase activity"/>
    <property type="evidence" value="ECO:0007669"/>
    <property type="project" value="TreeGrafter"/>
</dbReference>
<dbReference type="Pfam" id="PF01433">
    <property type="entry name" value="Peptidase_M1"/>
    <property type="match status" value="1"/>
</dbReference>
<feature type="site" description="Transition state stabilizer" evidence="12">
    <location>
        <position position="431"/>
    </location>
</feature>
<dbReference type="GO" id="GO:0043171">
    <property type="term" value="P:peptide catabolic process"/>
    <property type="evidence" value="ECO:0007669"/>
    <property type="project" value="TreeGrafter"/>
</dbReference>
<evidence type="ECO:0000256" key="10">
    <source>
        <dbReference type="PIRSR" id="PIRSR634016-2"/>
    </source>
</evidence>
<feature type="domain" description="Aminopeptidase N-like N-terminal" evidence="17">
    <location>
        <begin position="55"/>
        <end position="238"/>
    </location>
</feature>
<dbReference type="PRINTS" id="PR00756">
    <property type="entry name" value="ALADIPTASE"/>
</dbReference>
<comment type="caution">
    <text evidence="18">The sequence shown here is derived from an EMBL/GenBank/DDBJ whole genome shotgun (WGS) entry which is preliminary data.</text>
</comment>
<dbReference type="InterPro" id="IPR050344">
    <property type="entry name" value="Peptidase_M1_aminopeptidases"/>
</dbReference>
<name>A0A7W2ILV3_9BURK</name>
<dbReference type="PANTHER" id="PTHR11533:SF174">
    <property type="entry name" value="PUROMYCIN-SENSITIVE AMINOPEPTIDASE-RELATED"/>
    <property type="match status" value="1"/>
</dbReference>
<dbReference type="Proteomes" id="UP000573499">
    <property type="component" value="Unassembled WGS sequence"/>
</dbReference>
<evidence type="ECO:0000313" key="18">
    <source>
        <dbReference type="EMBL" id="MBA5688862.1"/>
    </source>
</evidence>
<dbReference type="InterPro" id="IPR034016">
    <property type="entry name" value="M1_APN-typ"/>
</dbReference>
<dbReference type="GO" id="GO:0005615">
    <property type="term" value="C:extracellular space"/>
    <property type="evidence" value="ECO:0007669"/>
    <property type="project" value="TreeGrafter"/>
</dbReference>
<dbReference type="InterPro" id="IPR045357">
    <property type="entry name" value="Aminopeptidase_N-like_N"/>
</dbReference>
<comment type="similarity">
    <text evidence="2 13">Belongs to the peptidase M1 family.</text>
</comment>
<dbReference type="Pfam" id="PF17900">
    <property type="entry name" value="Peptidase_M1_N"/>
    <property type="match status" value="1"/>
</dbReference>
<feature type="active site" description="Proton acceptor" evidence="9">
    <location>
        <position position="347"/>
    </location>
</feature>
<evidence type="ECO:0000259" key="15">
    <source>
        <dbReference type="Pfam" id="PF01433"/>
    </source>
</evidence>
<dbReference type="Gene3D" id="2.60.40.1910">
    <property type="match status" value="1"/>
</dbReference>
<evidence type="ECO:0000256" key="1">
    <source>
        <dbReference type="ARBA" id="ARBA00000098"/>
    </source>
</evidence>
<keyword evidence="3 13" id="KW-0031">Aminopeptidase</keyword>
<evidence type="ECO:0000256" key="6">
    <source>
        <dbReference type="ARBA" id="ARBA00022801"/>
    </source>
</evidence>
<dbReference type="InterPro" id="IPR027268">
    <property type="entry name" value="Peptidase_M4/M1_CTD_sf"/>
</dbReference>
<keyword evidence="5 11" id="KW-0479">Metal-binding</keyword>
<dbReference type="GO" id="GO:0042277">
    <property type="term" value="F:peptide binding"/>
    <property type="evidence" value="ECO:0007669"/>
    <property type="project" value="TreeGrafter"/>
</dbReference>
<feature type="binding site" evidence="10">
    <location>
        <position position="175"/>
    </location>
    <ligand>
        <name>substrate</name>
    </ligand>
</feature>
<keyword evidence="6 13" id="KW-0378">Hydrolase</keyword>
<evidence type="ECO:0000313" key="19">
    <source>
        <dbReference type="Proteomes" id="UP000573499"/>
    </source>
</evidence>
<feature type="binding site" evidence="10">
    <location>
        <position position="827"/>
    </location>
    <ligand>
        <name>substrate</name>
    </ligand>
</feature>
<dbReference type="Pfam" id="PF11838">
    <property type="entry name" value="ERAP1_C"/>
    <property type="match status" value="1"/>
</dbReference>
<dbReference type="GO" id="GO:0006508">
    <property type="term" value="P:proteolysis"/>
    <property type="evidence" value="ECO:0007669"/>
    <property type="project" value="UniProtKB-KW"/>
</dbReference>
<evidence type="ECO:0000256" key="9">
    <source>
        <dbReference type="PIRSR" id="PIRSR634016-1"/>
    </source>
</evidence>
<feature type="domain" description="Peptidase M1 membrane alanine aminopeptidase" evidence="15">
    <location>
        <begin position="272"/>
        <end position="489"/>
    </location>
</feature>
<feature type="domain" description="ERAP1-like C-terminal" evidence="16">
    <location>
        <begin position="565"/>
        <end position="860"/>
    </location>
</feature>
<evidence type="ECO:0000256" key="12">
    <source>
        <dbReference type="PIRSR" id="PIRSR634016-4"/>
    </source>
</evidence>
<dbReference type="Gene3D" id="1.10.390.10">
    <property type="entry name" value="Neutral Protease Domain 2"/>
    <property type="match status" value="1"/>
</dbReference>
<keyword evidence="7 11" id="KW-0862">Zinc</keyword>
<dbReference type="PANTHER" id="PTHR11533">
    <property type="entry name" value="PROTEASE M1 ZINC METALLOPROTEASE"/>
    <property type="match status" value="1"/>
</dbReference>
<reference evidence="18 19" key="1">
    <citation type="submission" date="2020-07" db="EMBL/GenBank/DDBJ databases">
        <title>Novel species isolated from subtropical streams in China.</title>
        <authorList>
            <person name="Lu H."/>
        </authorList>
    </citation>
    <scope>NUCLEOTIDE SEQUENCE [LARGE SCALE GENOMIC DNA]</scope>
    <source>
        <strain evidence="18 19">LX47W</strain>
    </source>
</reference>
<evidence type="ECO:0000256" key="13">
    <source>
        <dbReference type="RuleBase" id="RU364040"/>
    </source>
</evidence>
<protein>
    <recommendedName>
        <fullName evidence="13">Aminopeptidase</fullName>
        <ecNumber evidence="13">3.4.11.-</ecNumber>
    </recommendedName>
</protein>
<evidence type="ECO:0000256" key="2">
    <source>
        <dbReference type="ARBA" id="ARBA00010136"/>
    </source>
</evidence>
<gene>
    <name evidence="18" type="ORF">H3H39_17610</name>
</gene>
<dbReference type="GO" id="GO:0016020">
    <property type="term" value="C:membrane"/>
    <property type="evidence" value="ECO:0007669"/>
    <property type="project" value="TreeGrafter"/>
</dbReference>
<accession>A0A7W2ILV3</accession>
<evidence type="ECO:0000256" key="11">
    <source>
        <dbReference type="PIRSR" id="PIRSR634016-3"/>
    </source>
</evidence>
<dbReference type="EMBL" id="JACEZU010000008">
    <property type="protein sequence ID" value="MBA5688862.1"/>
    <property type="molecule type" value="Genomic_DNA"/>
</dbReference>
<dbReference type="SUPFAM" id="SSF55486">
    <property type="entry name" value="Metalloproteases ('zincins'), catalytic domain"/>
    <property type="match status" value="1"/>
</dbReference>
<keyword evidence="14" id="KW-0732">Signal</keyword>
<evidence type="ECO:0000256" key="3">
    <source>
        <dbReference type="ARBA" id="ARBA00022438"/>
    </source>
</evidence>
<evidence type="ECO:0000256" key="14">
    <source>
        <dbReference type="SAM" id="SignalP"/>
    </source>
</evidence>
<dbReference type="InterPro" id="IPR001930">
    <property type="entry name" value="Peptidase_M1"/>
</dbReference>
<evidence type="ECO:0000256" key="8">
    <source>
        <dbReference type="ARBA" id="ARBA00023049"/>
    </source>
</evidence>
<dbReference type="InterPro" id="IPR024571">
    <property type="entry name" value="ERAP1-like_C_dom"/>
</dbReference>
<comment type="cofactor">
    <cofactor evidence="11 13">
        <name>Zn(2+)</name>
        <dbReference type="ChEBI" id="CHEBI:29105"/>
    </cofactor>
    <text evidence="11 13">Binds 1 zinc ion per subunit.</text>
</comment>
<evidence type="ECO:0000256" key="5">
    <source>
        <dbReference type="ARBA" id="ARBA00022723"/>
    </source>
</evidence>
<dbReference type="InterPro" id="IPR042097">
    <property type="entry name" value="Aminopeptidase_N-like_N_sf"/>
</dbReference>
<proteinExistence type="inferred from homology"/>
<dbReference type="GO" id="GO:0005737">
    <property type="term" value="C:cytoplasm"/>
    <property type="evidence" value="ECO:0007669"/>
    <property type="project" value="TreeGrafter"/>
</dbReference>
<feature type="binding site" evidence="11">
    <location>
        <position position="346"/>
    </location>
    <ligand>
        <name>Zn(2+)</name>
        <dbReference type="ChEBI" id="CHEBI:29105"/>
        <note>catalytic</note>
    </ligand>
</feature>
<evidence type="ECO:0000256" key="7">
    <source>
        <dbReference type="ARBA" id="ARBA00022833"/>
    </source>
</evidence>
<organism evidence="18 19">
    <name type="scientific">Rugamonas apoptosis</name>
    <dbReference type="NCBI Taxonomy" id="2758570"/>
    <lineage>
        <taxon>Bacteria</taxon>
        <taxon>Pseudomonadati</taxon>
        <taxon>Pseudomonadota</taxon>
        <taxon>Betaproteobacteria</taxon>
        <taxon>Burkholderiales</taxon>
        <taxon>Oxalobacteraceae</taxon>
        <taxon>Telluria group</taxon>
        <taxon>Rugamonas</taxon>
    </lineage>
</organism>
<dbReference type="EC" id="3.4.11.-" evidence="13"/>
<feature type="signal peptide" evidence="14">
    <location>
        <begin position="1"/>
        <end position="23"/>
    </location>
</feature>
<dbReference type="CDD" id="cd09601">
    <property type="entry name" value="M1_APN-Q_like"/>
    <property type="match status" value="1"/>
</dbReference>
<dbReference type="Gene3D" id="1.25.50.20">
    <property type="match status" value="1"/>
</dbReference>
<dbReference type="RefSeq" id="WP_182154880.1">
    <property type="nucleotide sequence ID" value="NZ_JACEZU010000008.1"/>
</dbReference>
<dbReference type="SUPFAM" id="SSF63737">
    <property type="entry name" value="Leukotriene A4 hydrolase N-terminal domain"/>
    <property type="match status" value="1"/>
</dbReference>
<feature type="binding site" evidence="11">
    <location>
        <position position="350"/>
    </location>
    <ligand>
        <name>Zn(2+)</name>
        <dbReference type="ChEBI" id="CHEBI:29105"/>
        <note>catalytic</note>
    </ligand>
</feature>